<dbReference type="Proteomes" id="UP001374952">
    <property type="component" value="Unassembled WGS sequence"/>
</dbReference>
<evidence type="ECO:0000313" key="2">
    <source>
        <dbReference type="Proteomes" id="UP001374952"/>
    </source>
</evidence>
<reference evidence="1" key="1">
    <citation type="submission" date="2024-02" db="EMBL/GenBank/DDBJ databases">
        <title>Bacteria isolated from the canopy kelp, Nereocystis luetkeana.</title>
        <authorList>
            <person name="Pfister C.A."/>
            <person name="Younker I.T."/>
            <person name="Light S.H."/>
        </authorList>
    </citation>
    <scope>NUCLEOTIDE SEQUENCE</scope>
    <source>
        <strain evidence="1">TN.2.01</strain>
    </source>
</reference>
<protein>
    <submittedName>
        <fullName evidence="1">Uncharacterized protein</fullName>
    </submittedName>
</protein>
<name>A0ACC6R7X8_9GAMM</name>
<keyword evidence="2" id="KW-1185">Reference proteome</keyword>
<organism evidence="1 2">
    <name type="scientific">Pseudoalteromonas undina</name>
    <dbReference type="NCBI Taxonomy" id="43660"/>
    <lineage>
        <taxon>Bacteria</taxon>
        <taxon>Pseudomonadati</taxon>
        <taxon>Pseudomonadota</taxon>
        <taxon>Gammaproteobacteria</taxon>
        <taxon>Alteromonadales</taxon>
        <taxon>Pseudoalteromonadaceae</taxon>
        <taxon>Pseudoalteromonas</taxon>
    </lineage>
</organism>
<sequence length="57" mass="6047">MTDRVPANNGYQPSKERGYNPSSNKPVPLDMPNNGQPGAGYQPVNSGNNPGNPPKKP</sequence>
<comment type="caution">
    <text evidence="1">The sequence shown here is derived from an EMBL/GenBank/DDBJ whole genome shotgun (WGS) entry which is preliminary data.</text>
</comment>
<gene>
    <name evidence="1" type="ORF">V6250_17015</name>
</gene>
<evidence type="ECO:0000313" key="1">
    <source>
        <dbReference type="EMBL" id="MEL0605873.1"/>
    </source>
</evidence>
<accession>A0ACC6R7X8</accession>
<dbReference type="EMBL" id="JBAKAX010000023">
    <property type="protein sequence ID" value="MEL0605873.1"/>
    <property type="molecule type" value="Genomic_DNA"/>
</dbReference>
<proteinExistence type="predicted"/>